<feature type="compositionally biased region" description="Basic and acidic residues" evidence="1">
    <location>
        <begin position="91"/>
        <end position="106"/>
    </location>
</feature>
<organism evidence="2 3">
    <name type="scientific">Zymoseptoria brevis</name>
    <dbReference type="NCBI Taxonomy" id="1047168"/>
    <lineage>
        <taxon>Eukaryota</taxon>
        <taxon>Fungi</taxon>
        <taxon>Dikarya</taxon>
        <taxon>Ascomycota</taxon>
        <taxon>Pezizomycotina</taxon>
        <taxon>Dothideomycetes</taxon>
        <taxon>Dothideomycetidae</taxon>
        <taxon>Mycosphaerellales</taxon>
        <taxon>Mycosphaerellaceae</taxon>
        <taxon>Zymoseptoria</taxon>
    </lineage>
</organism>
<comment type="caution">
    <text evidence="2">The sequence shown here is derived from an EMBL/GenBank/DDBJ whole genome shotgun (WGS) entry which is preliminary data.</text>
</comment>
<protein>
    <submittedName>
        <fullName evidence="2">Uncharacterized protein</fullName>
    </submittedName>
</protein>
<dbReference type="AlphaFoldDB" id="A0A0F4GSS1"/>
<dbReference type="PANTHER" id="PTHR39475:SF1">
    <property type="entry name" value="CONIDIATION-SPECIFIC PROTEIN 6"/>
    <property type="match status" value="1"/>
</dbReference>
<dbReference type="OrthoDB" id="3358750at2759"/>
<evidence type="ECO:0000256" key="1">
    <source>
        <dbReference type="SAM" id="MobiDB-lite"/>
    </source>
</evidence>
<evidence type="ECO:0000313" key="2">
    <source>
        <dbReference type="EMBL" id="KJX99260.1"/>
    </source>
</evidence>
<proteinExistence type="predicted"/>
<keyword evidence="3" id="KW-1185">Reference proteome</keyword>
<dbReference type="EMBL" id="LAFY01000359">
    <property type="protein sequence ID" value="KJX99260.1"/>
    <property type="molecule type" value="Genomic_DNA"/>
</dbReference>
<feature type="region of interest" description="Disordered" evidence="1">
    <location>
        <begin position="1"/>
        <end position="122"/>
    </location>
</feature>
<dbReference type="PANTHER" id="PTHR39475">
    <property type="entry name" value="CONIDIATION-SPECIFIC PROTEIN 6"/>
    <property type="match status" value="1"/>
</dbReference>
<reference evidence="2 3" key="1">
    <citation type="submission" date="2015-03" db="EMBL/GenBank/DDBJ databases">
        <title>RNA-seq based gene annotation and comparative genomics of four Zymoseptoria species reveal species-specific pathogenicity related genes and transposable element activity.</title>
        <authorList>
            <person name="Grandaubert J."/>
            <person name="Bhattacharyya A."/>
            <person name="Stukenbrock E.H."/>
        </authorList>
    </citation>
    <scope>NUCLEOTIDE SEQUENCE [LARGE SCALE GENOMIC DNA]</scope>
    <source>
        <strain evidence="2 3">Zb18110</strain>
    </source>
</reference>
<feature type="compositionally biased region" description="Basic and acidic residues" evidence="1">
    <location>
        <begin position="15"/>
        <end position="80"/>
    </location>
</feature>
<sequence>MSQSNVGSAGVYEAGDQRNSDVEEIRKLQEEERFHEGKKNSHNADDPKDERSIANRLEREAKRDDDDSSGKDLSTEDKLAQMDATAPAKSHGNEPSKGAKIDQQLREEEEEILKKKGAYNPQ</sequence>
<accession>A0A0F4GSS1</accession>
<evidence type="ECO:0000313" key="3">
    <source>
        <dbReference type="Proteomes" id="UP000033647"/>
    </source>
</evidence>
<gene>
    <name evidence="2" type="ORF">TI39_contig367g00019</name>
</gene>
<name>A0A0F4GSS1_9PEZI</name>
<dbReference type="Proteomes" id="UP000033647">
    <property type="component" value="Unassembled WGS sequence"/>
</dbReference>